<name>A0A8X7CNN1_9ARAC</name>
<proteinExistence type="predicted"/>
<dbReference type="EMBL" id="BMAV01019368">
    <property type="protein sequence ID" value="GFY72335.1"/>
    <property type="molecule type" value="Genomic_DNA"/>
</dbReference>
<accession>A0A8X7CNN1</accession>
<dbReference type="AlphaFoldDB" id="A0A8X7CNN1"/>
<dbReference type="Proteomes" id="UP000886998">
    <property type="component" value="Unassembled WGS sequence"/>
</dbReference>
<gene>
    <name evidence="1" type="ORF">TNIN_237191</name>
</gene>
<evidence type="ECO:0000313" key="1">
    <source>
        <dbReference type="EMBL" id="GFY72335.1"/>
    </source>
</evidence>
<sequence length="308" mass="34495">MQSGCSLYENPARIIQTEYHVTHITEPPWRNRLARSAVNRRLVVRAQPGVKPFMQSGCSLYENPARIIQTEYHVTHKPPWRNRLARSAVNRKVGGSRPPGAKPFFMKSGCSLYENPARIIQTEYHVTHKPPWRNRLARSAVNRKVGGSSPPGAKPFFMQSGCSLYENPARIIQTEYHVTHIQALQDCLTSIFFLSPVTGPRQSAGALTLASYRASVAQSAGVEAANRKVSVREPPGANPFNTKVAVRFINPRIIQTGEIPWYEPPWRNRLARSAVNRKSRGAPVVTERLGFEPTRGETFMQRAGCSLI</sequence>
<keyword evidence="2" id="KW-1185">Reference proteome</keyword>
<organism evidence="1 2">
    <name type="scientific">Trichonephila inaurata madagascariensis</name>
    <dbReference type="NCBI Taxonomy" id="2747483"/>
    <lineage>
        <taxon>Eukaryota</taxon>
        <taxon>Metazoa</taxon>
        <taxon>Ecdysozoa</taxon>
        <taxon>Arthropoda</taxon>
        <taxon>Chelicerata</taxon>
        <taxon>Arachnida</taxon>
        <taxon>Araneae</taxon>
        <taxon>Araneomorphae</taxon>
        <taxon>Entelegynae</taxon>
        <taxon>Araneoidea</taxon>
        <taxon>Nephilidae</taxon>
        <taxon>Trichonephila</taxon>
        <taxon>Trichonephila inaurata</taxon>
    </lineage>
</organism>
<protein>
    <submittedName>
        <fullName evidence="1">Uncharacterized protein</fullName>
    </submittedName>
</protein>
<reference evidence="1" key="1">
    <citation type="submission" date="2020-08" db="EMBL/GenBank/DDBJ databases">
        <title>Multicomponent nature underlies the extraordinary mechanical properties of spider dragline silk.</title>
        <authorList>
            <person name="Kono N."/>
            <person name="Nakamura H."/>
            <person name="Mori M."/>
            <person name="Yoshida Y."/>
            <person name="Ohtoshi R."/>
            <person name="Malay A.D."/>
            <person name="Moran D.A.P."/>
            <person name="Tomita M."/>
            <person name="Numata K."/>
            <person name="Arakawa K."/>
        </authorList>
    </citation>
    <scope>NUCLEOTIDE SEQUENCE</scope>
</reference>
<evidence type="ECO:0000313" key="2">
    <source>
        <dbReference type="Proteomes" id="UP000886998"/>
    </source>
</evidence>
<comment type="caution">
    <text evidence="1">The sequence shown here is derived from an EMBL/GenBank/DDBJ whole genome shotgun (WGS) entry which is preliminary data.</text>
</comment>